<name>A0ABW5E474_9BACT</name>
<evidence type="ECO:0008006" key="3">
    <source>
        <dbReference type="Google" id="ProtNLM"/>
    </source>
</evidence>
<keyword evidence="2" id="KW-1185">Reference proteome</keyword>
<organism evidence="1 2">
    <name type="scientific">Rubritalea spongiae</name>
    <dbReference type="NCBI Taxonomy" id="430797"/>
    <lineage>
        <taxon>Bacteria</taxon>
        <taxon>Pseudomonadati</taxon>
        <taxon>Verrucomicrobiota</taxon>
        <taxon>Verrucomicrobiia</taxon>
        <taxon>Verrucomicrobiales</taxon>
        <taxon>Rubritaleaceae</taxon>
        <taxon>Rubritalea</taxon>
    </lineage>
</organism>
<gene>
    <name evidence="1" type="ORF">ACFSQZ_02025</name>
</gene>
<reference evidence="2" key="1">
    <citation type="journal article" date="2019" name="Int. J. Syst. Evol. Microbiol.">
        <title>The Global Catalogue of Microorganisms (GCM) 10K type strain sequencing project: providing services to taxonomists for standard genome sequencing and annotation.</title>
        <authorList>
            <consortium name="The Broad Institute Genomics Platform"/>
            <consortium name="The Broad Institute Genome Sequencing Center for Infectious Disease"/>
            <person name="Wu L."/>
            <person name="Ma J."/>
        </authorList>
    </citation>
    <scope>NUCLEOTIDE SEQUENCE [LARGE SCALE GENOMIC DNA]</scope>
    <source>
        <strain evidence="2">JCM 16545</strain>
    </source>
</reference>
<evidence type="ECO:0000313" key="2">
    <source>
        <dbReference type="Proteomes" id="UP001597297"/>
    </source>
</evidence>
<dbReference type="Proteomes" id="UP001597297">
    <property type="component" value="Unassembled WGS sequence"/>
</dbReference>
<dbReference type="EMBL" id="JBHUJC010000003">
    <property type="protein sequence ID" value="MFD2275234.1"/>
    <property type="molecule type" value="Genomic_DNA"/>
</dbReference>
<proteinExistence type="predicted"/>
<comment type="caution">
    <text evidence="1">The sequence shown here is derived from an EMBL/GenBank/DDBJ whole genome shotgun (WGS) entry which is preliminary data.</text>
</comment>
<evidence type="ECO:0000313" key="1">
    <source>
        <dbReference type="EMBL" id="MFD2275234.1"/>
    </source>
</evidence>
<accession>A0ABW5E474</accession>
<protein>
    <recommendedName>
        <fullName evidence="3">Cthe-2314-like HEPN domain-containing protein</fullName>
    </recommendedName>
</protein>
<dbReference type="RefSeq" id="WP_377094985.1">
    <property type="nucleotide sequence ID" value="NZ_JBHSJM010000001.1"/>
</dbReference>
<sequence>METIYYEHVPGGYGQIRYNPLLLANVTNTQLEEWFLNYKYLHFLLNKDTEEEFAQYKLPVEFEYSMRTRSRSFQELADHSKILIDQSLFQDLFRVMVSTLEKANEMIEITNLKKVGCSIEDFKVEIKKKVKAFHKKPFPEKVKKFEVEEGFKEYLEALKAVNKARNCFEHRNGVLGKEDCNSGDKLVMNCRYPAPVGRDNKPIEILDRMPLGEHYRCEFVETKLKYRISEKLKMGFVDSYKLIYTINFALKGIVDDIYRKCSFDEQIWIIKQFKCEQDAGHNKTGHNKTDKLPRRN</sequence>